<proteinExistence type="predicted"/>
<dbReference type="EMBL" id="GBXM01071322">
    <property type="protein sequence ID" value="JAH37255.1"/>
    <property type="molecule type" value="Transcribed_RNA"/>
</dbReference>
<evidence type="ECO:0000313" key="1">
    <source>
        <dbReference type="EMBL" id="JAH37255.1"/>
    </source>
</evidence>
<organism evidence="1">
    <name type="scientific">Anguilla anguilla</name>
    <name type="common">European freshwater eel</name>
    <name type="synonym">Muraena anguilla</name>
    <dbReference type="NCBI Taxonomy" id="7936"/>
    <lineage>
        <taxon>Eukaryota</taxon>
        <taxon>Metazoa</taxon>
        <taxon>Chordata</taxon>
        <taxon>Craniata</taxon>
        <taxon>Vertebrata</taxon>
        <taxon>Euteleostomi</taxon>
        <taxon>Actinopterygii</taxon>
        <taxon>Neopterygii</taxon>
        <taxon>Teleostei</taxon>
        <taxon>Anguilliformes</taxon>
        <taxon>Anguillidae</taxon>
        <taxon>Anguilla</taxon>
    </lineage>
</organism>
<reference evidence="1" key="1">
    <citation type="submission" date="2014-11" db="EMBL/GenBank/DDBJ databases">
        <authorList>
            <person name="Amaro Gonzalez C."/>
        </authorList>
    </citation>
    <scope>NUCLEOTIDE SEQUENCE</scope>
</reference>
<reference evidence="1" key="2">
    <citation type="journal article" date="2015" name="Fish Shellfish Immunol.">
        <title>Early steps in the European eel (Anguilla anguilla)-Vibrio vulnificus interaction in the gills: Role of the RtxA13 toxin.</title>
        <authorList>
            <person name="Callol A."/>
            <person name="Pajuelo D."/>
            <person name="Ebbesson L."/>
            <person name="Teles M."/>
            <person name="MacKenzie S."/>
            <person name="Amaro C."/>
        </authorList>
    </citation>
    <scope>NUCLEOTIDE SEQUENCE</scope>
</reference>
<dbReference type="AlphaFoldDB" id="A0A0E9S9B3"/>
<accession>A0A0E9S9B3</accession>
<sequence>MQNPSNNRLVQIKIDELVGKNVGFQCVKST</sequence>
<protein>
    <submittedName>
        <fullName evidence="1">Uncharacterized protein</fullName>
    </submittedName>
</protein>
<name>A0A0E9S9B3_ANGAN</name>